<feature type="binding site" evidence="7 9">
    <location>
        <position position="91"/>
    </location>
    <ligand>
        <name>substrate</name>
    </ligand>
</feature>
<gene>
    <name evidence="7 11" type="primary">aroQ</name>
    <name evidence="11" type="ORF">HXX08_02890</name>
    <name evidence="12" type="ORF">OZ401_002497</name>
</gene>
<keyword evidence="6 7" id="KW-0456">Lyase</keyword>
<feature type="site" description="Transition state stabilizer" evidence="7 10">
    <location>
        <position position="22"/>
    </location>
</feature>
<dbReference type="NCBIfam" id="NF003806">
    <property type="entry name" value="PRK05395.1-3"/>
    <property type="match status" value="1"/>
</dbReference>
<dbReference type="PANTHER" id="PTHR21272">
    <property type="entry name" value="CATABOLIC 3-DEHYDROQUINASE"/>
    <property type="match status" value="1"/>
</dbReference>
<evidence type="ECO:0000313" key="12">
    <source>
        <dbReference type="EMBL" id="WJW66684.1"/>
    </source>
</evidence>
<dbReference type="SUPFAM" id="SSF52304">
    <property type="entry name" value="Type II 3-dehydroquinate dehydratase"/>
    <property type="match status" value="1"/>
</dbReference>
<reference evidence="12" key="2">
    <citation type="journal article" date="2024" name="Nature">
        <title>Anoxygenic phototroph of the Chloroflexota uses a type I reaction centre.</title>
        <authorList>
            <person name="Tsuji J.M."/>
            <person name="Shaw N.A."/>
            <person name="Nagashima S."/>
            <person name="Venkiteswaran J.J."/>
            <person name="Schiff S.L."/>
            <person name="Watanabe T."/>
            <person name="Fukui M."/>
            <person name="Hanada S."/>
            <person name="Tank M."/>
            <person name="Neufeld J.D."/>
        </authorList>
    </citation>
    <scope>NUCLEOTIDE SEQUENCE</scope>
    <source>
        <strain evidence="12">L227-S17</strain>
    </source>
</reference>
<dbReference type="EMBL" id="CP128399">
    <property type="protein sequence ID" value="WJW66684.1"/>
    <property type="molecule type" value="Genomic_DNA"/>
</dbReference>
<evidence type="ECO:0000256" key="2">
    <source>
        <dbReference type="ARBA" id="ARBA00004902"/>
    </source>
</evidence>
<evidence type="ECO:0000313" key="14">
    <source>
        <dbReference type="Proteomes" id="UP001431572"/>
    </source>
</evidence>
<evidence type="ECO:0000256" key="4">
    <source>
        <dbReference type="ARBA" id="ARBA00011193"/>
    </source>
</evidence>
<feature type="binding site" evidence="7 9">
    <location>
        <begin position="106"/>
        <end position="107"/>
    </location>
    <ligand>
        <name>substrate</name>
    </ligand>
</feature>
<feature type="binding site" evidence="7 9">
    <location>
        <position position="84"/>
    </location>
    <ligand>
        <name>substrate</name>
    </ligand>
</feature>
<dbReference type="PIRSF" id="PIRSF001399">
    <property type="entry name" value="DHquinase_II"/>
    <property type="match status" value="1"/>
</dbReference>
<evidence type="ECO:0000256" key="8">
    <source>
        <dbReference type="PIRSR" id="PIRSR001399-1"/>
    </source>
</evidence>
<evidence type="ECO:0000256" key="1">
    <source>
        <dbReference type="ARBA" id="ARBA00001864"/>
    </source>
</evidence>
<evidence type="ECO:0000256" key="9">
    <source>
        <dbReference type="PIRSR" id="PIRSR001399-2"/>
    </source>
</evidence>
<evidence type="ECO:0000313" key="13">
    <source>
        <dbReference type="Proteomes" id="UP000521676"/>
    </source>
</evidence>
<dbReference type="PROSITE" id="PS01029">
    <property type="entry name" value="DEHYDROQUINASE_II"/>
    <property type="match status" value="1"/>
</dbReference>
<dbReference type="InterPro" id="IPR001874">
    <property type="entry name" value="DHquinase_II"/>
</dbReference>
<reference evidence="11 13" key="1">
    <citation type="submission" date="2020-06" db="EMBL/GenBank/DDBJ databases">
        <title>Anoxygenic phototrophic Chloroflexota member uses a Type I reaction center.</title>
        <authorList>
            <person name="Tsuji J.M."/>
            <person name="Shaw N.A."/>
            <person name="Nagashima S."/>
            <person name="Venkiteswaran J."/>
            <person name="Schiff S.L."/>
            <person name="Hanada S."/>
            <person name="Tank M."/>
            <person name="Neufeld J.D."/>
        </authorList>
    </citation>
    <scope>NUCLEOTIDE SEQUENCE [LARGE SCALE GENOMIC DNA]</scope>
    <source>
        <strain evidence="11">L227-S17</strain>
    </source>
</reference>
<dbReference type="GO" id="GO:0009423">
    <property type="term" value="P:chorismate biosynthetic process"/>
    <property type="evidence" value="ECO:0007669"/>
    <property type="project" value="UniProtKB-UniRule"/>
</dbReference>
<keyword evidence="7" id="KW-0057">Aromatic amino acid biosynthesis</keyword>
<feature type="active site" description="Proton donor" evidence="7 8">
    <location>
        <position position="105"/>
    </location>
</feature>
<comment type="catalytic activity">
    <reaction evidence="1 7">
        <text>3-dehydroquinate = 3-dehydroshikimate + H2O</text>
        <dbReference type="Rhea" id="RHEA:21096"/>
        <dbReference type="ChEBI" id="CHEBI:15377"/>
        <dbReference type="ChEBI" id="CHEBI:16630"/>
        <dbReference type="ChEBI" id="CHEBI:32364"/>
        <dbReference type="EC" id="4.2.1.10"/>
    </reaction>
</comment>
<dbReference type="RefSeq" id="WP_341468578.1">
    <property type="nucleotide sequence ID" value="NZ_CP128399.1"/>
</dbReference>
<accession>A0A8T7M0D3</accession>
<dbReference type="NCBIfam" id="NF003805">
    <property type="entry name" value="PRK05395.1-2"/>
    <property type="match status" value="1"/>
</dbReference>
<dbReference type="InterPro" id="IPR036441">
    <property type="entry name" value="DHquinase_II_sf"/>
</dbReference>
<protein>
    <recommendedName>
        <fullName evidence="5 7">3-dehydroquinate dehydratase</fullName>
        <shortName evidence="7">3-dehydroquinase</shortName>
        <ecNumber evidence="5 7">4.2.1.10</ecNumber>
    </recommendedName>
    <alternativeName>
        <fullName evidence="7">Type II DHQase</fullName>
    </alternativeName>
</protein>
<dbReference type="AlphaFoldDB" id="A0A8T7M0D3"/>
<dbReference type="GO" id="GO:0003855">
    <property type="term" value="F:3-dehydroquinate dehydratase activity"/>
    <property type="evidence" value="ECO:0007669"/>
    <property type="project" value="UniProtKB-UniRule"/>
</dbReference>
<dbReference type="InterPro" id="IPR018509">
    <property type="entry name" value="DHquinase_II_CS"/>
</dbReference>
<dbReference type="Proteomes" id="UP000521676">
    <property type="component" value="Unassembled WGS sequence"/>
</dbReference>
<feature type="active site" description="Proton acceptor" evidence="7 8">
    <location>
        <position position="27"/>
    </location>
</feature>
<evidence type="ECO:0000256" key="6">
    <source>
        <dbReference type="ARBA" id="ARBA00023239"/>
    </source>
</evidence>
<proteinExistence type="inferred from homology"/>
<dbReference type="GO" id="GO:0019631">
    <property type="term" value="P:quinate catabolic process"/>
    <property type="evidence" value="ECO:0007669"/>
    <property type="project" value="TreeGrafter"/>
</dbReference>
<dbReference type="Proteomes" id="UP001431572">
    <property type="component" value="Chromosome 1"/>
</dbReference>
<comment type="subunit">
    <text evidence="4 7">Homododecamer.</text>
</comment>
<dbReference type="CDD" id="cd00466">
    <property type="entry name" value="DHQase_II"/>
    <property type="match status" value="1"/>
</dbReference>
<dbReference type="HAMAP" id="MF_00169">
    <property type="entry name" value="AroQ"/>
    <property type="match status" value="1"/>
</dbReference>
<dbReference type="GO" id="GO:0008652">
    <property type="term" value="P:amino acid biosynthetic process"/>
    <property type="evidence" value="ECO:0007669"/>
    <property type="project" value="UniProtKB-KW"/>
</dbReference>
<evidence type="ECO:0000256" key="3">
    <source>
        <dbReference type="ARBA" id="ARBA00011037"/>
    </source>
</evidence>
<feature type="binding site" evidence="7 9">
    <location>
        <position position="78"/>
    </location>
    <ligand>
        <name>substrate</name>
    </ligand>
</feature>
<dbReference type="NCBIfam" id="NF003807">
    <property type="entry name" value="PRK05395.1-4"/>
    <property type="match status" value="1"/>
</dbReference>
<dbReference type="EMBL" id="JACATZ010000001">
    <property type="protein sequence ID" value="NWJ44801.1"/>
    <property type="molecule type" value="Genomic_DNA"/>
</dbReference>
<feature type="binding site" evidence="7 9">
    <location>
        <position position="116"/>
    </location>
    <ligand>
        <name>substrate</name>
    </ligand>
</feature>
<evidence type="ECO:0000256" key="7">
    <source>
        <dbReference type="HAMAP-Rule" id="MF_00169"/>
    </source>
</evidence>
<dbReference type="EC" id="4.2.1.10" evidence="5 7"/>
<dbReference type="NCBIfam" id="TIGR01088">
    <property type="entry name" value="aroQ"/>
    <property type="match status" value="1"/>
</dbReference>
<comment type="function">
    <text evidence="7">Catalyzes a trans-dehydration via an enolate intermediate.</text>
</comment>
<evidence type="ECO:0000313" key="11">
    <source>
        <dbReference type="EMBL" id="NWJ44801.1"/>
    </source>
</evidence>
<sequence length="148" mass="16329">MEPKPKKILLINGPNLNLLGEREPQVYGYTTLSQIVEKVRNAAINAEYELEDFQSNHEGALIDFVQARRKEICGIIINPGAFTHYSIALRDCLAALDGVSIVEVHLSNVYAREQFRHHSLIAPIAKGQIAGFGPKGYLLALEALVGSF</sequence>
<organism evidence="11 13">
    <name type="scientific">Candidatus Chlorohelix allophototropha</name>
    <dbReference type="NCBI Taxonomy" id="3003348"/>
    <lineage>
        <taxon>Bacteria</taxon>
        <taxon>Bacillati</taxon>
        <taxon>Chloroflexota</taxon>
        <taxon>Chloroflexia</taxon>
        <taxon>Candidatus Chloroheliales</taxon>
        <taxon>Candidatus Chloroheliaceae</taxon>
        <taxon>Candidatus Chlorohelix</taxon>
    </lineage>
</organism>
<dbReference type="Pfam" id="PF01220">
    <property type="entry name" value="DHquinase_II"/>
    <property type="match status" value="1"/>
</dbReference>
<dbReference type="Gene3D" id="3.40.50.9100">
    <property type="entry name" value="Dehydroquinase, class II"/>
    <property type="match status" value="1"/>
</dbReference>
<keyword evidence="14" id="KW-1185">Reference proteome</keyword>
<dbReference type="GO" id="GO:0009073">
    <property type="term" value="P:aromatic amino acid family biosynthetic process"/>
    <property type="evidence" value="ECO:0007669"/>
    <property type="project" value="UniProtKB-KW"/>
</dbReference>
<comment type="similarity">
    <text evidence="3 7">Belongs to the type-II 3-dehydroquinase family.</text>
</comment>
<name>A0A8T7M0D3_9CHLR</name>
<comment type="pathway">
    <text evidence="2 7">Metabolic intermediate biosynthesis; chorismate biosynthesis; chorismate from D-erythrose 4-phosphate and phosphoenolpyruvate: step 3/7.</text>
</comment>
<evidence type="ECO:0000256" key="5">
    <source>
        <dbReference type="ARBA" id="ARBA00012060"/>
    </source>
</evidence>
<evidence type="ECO:0000256" key="10">
    <source>
        <dbReference type="PIRSR" id="PIRSR001399-3"/>
    </source>
</evidence>
<keyword evidence="7" id="KW-0028">Amino-acid biosynthesis</keyword>
<dbReference type="PANTHER" id="PTHR21272:SF3">
    <property type="entry name" value="CATABOLIC 3-DEHYDROQUINASE"/>
    <property type="match status" value="1"/>
</dbReference>